<organism evidence="2 3">
    <name type="scientific">Tetraparma gracilis</name>
    <dbReference type="NCBI Taxonomy" id="2962635"/>
    <lineage>
        <taxon>Eukaryota</taxon>
        <taxon>Sar</taxon>
        <taxon>Stramenopiles</taxon>
        <taxon>Ochrophyta</taxon>
        <taxon>Bolidophyceae</taxon>
        <taxon>Parmales</taxon>
        <taxon>Triparmaceae</taxon>
        <taxon>Tetraparma</taxon>
    </lineage>
</organism>
<evidence type="ECO:0000313" key="2">
    <source>
        <dbReference type="EMBL" id="GMI36183.1"/>
    </source>
</evidence>
<feature type="chain" id="PRO_5046340563" evidence="1">
    <location>
        <begin position="21"/>
        <end position="246"/>
    </location>
</feature>
<dbReference type="InterPro" id="IPR012334">
    <property type="entry name" value="Pectin_lyas_fold"/>
</dbReference>
<dbReference type="Proteomes" id="UP001165060">
    <property type="component" value="Unassembled WGS sequence"/>
</dbReference>
<evidence type="ECO:0000256" key="1">
    <source>
        <dbReference type="SAM" id="SignalP"/>
    </source>
</evidence>
<sequence>MLSRTAQIVVIACAIPSAAAADHSVSTGAELFDKLSNWEGDATNNSWGNDIITGGDTVTLAPGTYVAGPGAMCSSSSFMCPFKLSGTVECAGPLSCTLDGQGQTSHMWIEGTGSSRLTFRGLVFANGHKVGEFGYGGSTMVQGGVVRFEVCRFSNNHANVGGAVFLANDAQNSHVVLQGVEFSGNQADDTGHELETVGVKVRDVYVYSGDLLIKGNCPEGFGDVLQGSAMSVDMWAGPDTSLVGPQ</sequence>
<accession>A0ABQ6MZU3</accession>
<dbReference type="Gene3D" id="2.160.20.10">
    <property type="entry name" value="Single-stranded right-handed beta-helix, Pectin lyase-like"/>
    <property type="match status" value="1"/>
</dbReference>
<evidence type="ECO:0000313" key="3">
    <source>
        <dbReference type="Proteomes" id="UP001165060"/>
    </source>
</evidence>
<dbReference type="EMBL" id="BRYB01000719">
    <property type="protein sequence ID" value="GMI36183.1"/>
    <property type="molecule type" value="Genomic_DNA"/>
</dbReference>
<keyword evidence="1" id="KW-0732">Signal</keyword>
<dbReference type="SUPFAM" id="SSF51126">
    <property type="entry name" value="Pectin lyase-like"/>
    <property type="match status" value="1"/>
</dbReference>
<feature type="signal peptide" evidence="1">
    <location>
        <begin position="1"/>
        <end position="20"/>
    </location>
</feature>
<keyword evidence="3" id="KW-1185">Reference proteome</keyword>
<protein>
    <submittedName>
        <fullName evidence="2">Uncharacterized protein</fullName>
    </submittedName>
</protein>
<comment type="caution">
    <text evidence="2">The sequence shown here is derived from an EMBL/GenBank/DDBJ whole genome shotgun (WGS) entry which is preliminary data.</text>
</comment>
<proteinExistence type="predicted"/>
<gene>
    <name evidence="2" type="ORF">TeGR_g7295</name>
</gene>
<name>A0ABQ6MZU3_9STRA</name>
<dbReference type="InterPro" id="IPR011050">
    <property type="entry name" value="Pectin_lyase_fold/virulence"/>
</dbReference>
<reference evidence="2 3" key="1">
    <citation type="journal article" date="2023" name="Commun. Biol.">
        <title>Genome analysis of Parmales, the sister group of diatoms, reveals the evolutionary specialization of diatoms from phago-mixotrophs to photoautotrophs.</title>
        <authorList>
            <person name="Ban H."/>
            <person name="Sato S."/>
            <person name="Yoshikawa S."/>
            <person name="Yamada K."/>
            <person name="Nakamura Y."/>
            <person name="Ichinomiya M."/>
            <person name="Sato N."/>
            <person name="Blanc-Mathieu R."/>
            <person name="Endo H."/>
            <person name="Kuwata A."/>
            <person name="Ogata H."/>
        </authorList>
    </citation>
    <scope>NUCLEOTIDE SEQUENCE [LARGE SCALE GENOMIC DNA]</scope>
</reference>